<feature type="transmembrane region" description="Helical" evidence="6">
    <location>
        <begin position="348"/>
        <end position="367"/>
    </location>
</feature>
<dbReference type="Proteomes" id="UP000076632">
    <property type="component" value="Unassembled WGS sequence"/>
</dbReference>
<evidence type="ECO:0000256" key="5">
    <source>
        <dbReference type="SAM" id="MobiDB-lite"/>
    </source>
</evidence>
<comment type="subcellular location">
    <subcellularLocation>
        <location evidence="1">Membrane</location>
        <topology evidence="1">Multi-pass membrane protein</topology>
    </subcellularLocation>
</comment>
<evidence type="ECO:0000259" key="7">
    <source>
        <dbReference type="PROSITE" id="PS50850"/>
    </source>
</evidence>
<dbReference type="PANTHER" id="PTHR23502">
    <property type="entry name" value="MAJOR FACILITATOR SUPERFAMILY"/>
    <property type="match status" value="1"/>
</dbReference>
<dbReference type="PANTHER" id="PTHR23502:SF47">
    <property type="entry name" value="MAJOR FACILITATOR SUPERFAMILY (MFS) PROFILE DOMAIN-CONTAINING PROTEIN-RELATED"/>
    <property type="match status" value="1"/>
</dbReference>
<feature type="transmembrane region" description="Helical" evidence="6">
    <location>
        <begin position="379"/>
        <end position="400"/>
    </location>
</feature>
<evidence type="ECO:0000256" key="2">
    <source>
        <dbReference type="ARBA" id="ARBA00022692"/>
    </source>
</evidence>
<feature type="transmembrane region" description="Helical" evidence="6">
    <location>
        <begin position="412"/>
        <end position="435"/>
    </location>
</feature>
<keyword evidence="4 6" id="KW-0472">Membrane</keyword>
<evidence type="ECO:0000313" key="8">
    <source>
        <dbReference type="EMBL" id="KZF20167.1"/>
    </source>
</evidence>
<dbReference type="OrthoDB" id="446368at2759"/>
<dbReference type="InterPro" id="IPR020846">
    <property type="entry name" value="MFS_dom"/>
</dbReference>
<dbReference type="STRING" id="1328760.A0A165AAD0"/>
<reference evidence="8 9" key="1">
    <citation type="journal article" date="2016" name="Fungal Biol.">
        <title>The genome of Xylona heveae provides a window into fungal endophytism.</title>
        <authorList>
            <person name="Gazis R."/>
            <person name="Kuo A."/>
            <person name="Riley R."/>
            <person name="LaButti K."/>
            <person name="Lipzen A."/>
            <person name="Lin J."/>
            <person name="Amirebrahimi M."/>
            <person name="Hesse C.N."/>
            <person name="Spatafora J.W."/>
            <person name="Henrissat B."/>
            <person name="Hainaut M."/>
            <person name="Grigoriev I.V."/>
            <person name="Hibbett D.S."/>
        </authorList>
    </citation>
    <scope>NUCLEOTIDE SEQUENCE [LARGE SCALE GENOMIC DNA]</scope>
    <source>
        <strain evidence="8 9">TC161</strain>
    </source>
</reference>
<accession>A0A165AAD0</accession>
<sequence length="475" mass="52692">MERHENEPQPDPNLIDWSSPSDPDNPMNFSRLRKWIITVFMGIMAICATFASSVFSVATDATAKEFHVSPEVTTLGTSLFVLGFSFGPIFWDPFSELFGRKTPLFIGFFCFSIFQIPVAVAQNLETIMICRFWGGCFGAAPLAVVGGALADIWNPIDRTMAICIFGGGTFIGPVGAPIMGGFITQSHLGWRWTAWITLIMNAFFGMLAFIIVPETHGPTILQRRAKKVRHETHNWAIHAAKDEAPLHLKTITTVYLLRPFYLLIREPILLLVTLYLSFIYGILYLFLEAYPVSFQEQRGWNLGVGSLPFISIIVGVGLGSAVMIVSTRTRFRRKYIQSGNKVIPEERLPPMILGAMALPIGLFWFAWTSSPKMTWVPQVLAGVPAGMGIYVGFWQGLNYIVDCYGPYANSAIAANTFVRSLAGAGFPMFAVAMYHTLGVDWATTLLALLCIAFIPAPILLFVYGHKVRGWSRFTG</sequence>
<feature type="transmembrane region" description="Helical" evidence="6">
    <location>
        <begin position="307"/>
        <end position="327"/>
    </location>
</feature>
<feature type="transmembrane region" description="Helical" evidence="6">
    <location>
        <begin position="160"/>
        <end position="180"/>
    </location>
</feature>
<dbReference type="Pfam" id="PF07690">
    <property type="entry name" value="MFS_1"/>
    <property type="match status" value="1"/>
</dbReference>
<feature type="transmembrane region" description="Helical" evidence="6">
    <location>
        <begin position="35"/>
        <end position="55"/>
    </location>
</feature>
<proteinExistence type="predicted"/>
<keyword evidence="2 6" id="KW-0812">Transmembrane</keyword>
<dbReference type="SUPFAM" id="SSF103473">
    <property type="entry name" value="MFS general substrate transporter"/>
    <property type="match status" value="1"/>
</dbReference>
<keyword evidence="9" id="KW-1185">Reference proteome</keyword>
<feature type="transmembrane region" description="Helical" evidence="6">
    <location>
        <begin position="441"/>
        <end position="463"/>
    </location>
</feature>
<protein>
    <submittedName>
        <fullName evidence="8">MFS transporter</fullName>
    </submittedName>
</protein>
<dbReference type="PROSITE" id="PS50850">
    <property type="entry name" value="MFS"/>
    <property type="match status" value="1"/>
</dbReference>
<dbReference type="InterPro" id="IPR036259">
    <property type="entry name" value="MFS_trans_sf"/>
</dbReference>
<gene>
    <name evidence="8" type="ORF">L228DRAFT_232681</name>
</gene>
<feature type="region of interest" description="Disordered" evidence="5">
    <location>
        <begin position="1"/>
        <end position="22"/>
    </location>
</feature>
<organism evidence="8 9">
    <name type="scientific">Xylona heveae (strain CBS 132557 / TC161)</name>
    <dbReference type="NCBI Taxonomy" id="1328760"/>
    <lineage>
        <taxon>Eukaryota</taxon>
        <taxon>Fungi</taxon>
        <taxon>Dikarya</taxon>
        <taxon>Ascomycota</taxon>
        <taxon>Pezizomycotina</taxon>
        <taxon>Xylonomycetes</taxon>
        <taxon>Xylonales</taxon>
        <taxon>Xylonaceae</taxon>
        <taxon>Xylona</taxon>
    </lineage>
</organism>
<keyword evidence="3 6" id="KW-1133">Transmembrane helix</keyword>
<dbReference type="Gene3D" id="1.20.1250.20">
    <property type="entry name" value="MFS general substrate transporter like domains"/>
    <property type="match status" value="1"/>
</dbReference>
<feature type="transmembrane region" description="Helical" evidence="6">
    <location>
        <begin position="192"/>
        <end position="212"/>
    </location>
</feature>
<dbReference type="FunFam" id="1.20.1250.20:FF:000011">
    <property type="entry name" value="MFS multidrug transporter, putative"/>
    <property type="match status" value="1"/>
</dbReference>
<dbReference type="GeneID" id="28895738"/>
<dbReference type="InParanoid" id="A0A165AAD0"/>
<feature type="domain" description="Major facilitator superfamily (MFS) profile" evidence="7">
    <location>
        <begin position="37"/>
        <end position="467"/>
    </location>
</feature>
<name>A0A165AAD0_XYLHT</name>
<dbReference type="GO" id="GO:0005886">
    <property type="term" value="C:plasma membrane"/>
    <property type="evidence" value="ECO:0007669"/>
    <property type="project" value="TreeGrafter"/>
</dbReference>
<dbReference type="GO" id="GO:0022857">
    <property type="term" value="F:transmembrane transporter activity"/>
    <property type="evidence" value="ECO:0007669"/>
    <property type="project" value="InterPro"/>
</dbReference>
<dbReference type="RefSeq" id="XP_018185722.1">
    <property type="nucleotide sequence ID" value="XM_018330601.1"/>
</dbReference>
<evidence type="ECO:0000256" key="1">
    <source>
        <dbReference type="ARBA" id="ARBA00004141"/>
    </source>
</evidence>
<dbReference type="EMBL" id="KV407463">
    <property type="protein sequence ID" value="KZF20167.1"/>
    <property type="molecule type" value="Genomic_DNA"/>
</dbReference>
<evidence type="ECO:0000313" key="9">
    <source>
        <dbReference type="Proteomes" id="UP000076632"/>
    </source>
</evidence>
<dbReference type="CDD" id="cd17323">
    <property type="entry name" value="MFS_Tpo1_MDR_like"/>
    <property type="match status" value="1"/>
</dbReference>
<feature type="transmembrane region" description="Helical" evidence="6">
    <location>
        <begin position="268"/>
        <end position="287"/>
    </location>
</feature>
<feature type="transmembrane region" description="Helical" evidence="6">
    <location>
        <begin position="132"/>
        <end position="153"/>
    </location>
</feature>
<evidence type="ECO:0000256" key="3">
    <source>
        <dbReference type="ARBA" id="ARBA00022989"/>
    </source>
</evidence>
<dbReference type="AlphaFoldDB" id="A0A165AAD0"/>
<feature type="transmembrane region" description="Helical" evidence="6">
    <location>
        <begin position="75"/>
        <end position="91"/>
    </location>
</feature>
<evidence type="ECO:0000256" key="4">
    <source>
        <dbReference type="ARBA" id="ARBA00023136"/>
    </source>
</evidence>
<evidence type="ECO:0000256" key="6">
    <source>
        <dbReference type="SAM" id="Phobius"/>
    </source>
</evidence>
<feature type="transmembrane region" description="Helical" evidence="6">
    <location>
        <begin position="103"/>
        <end position="120"/>
    </location>
</feature>
<dbReference type="InterPro" id="IPR011701">
    <property type="entry name" value="MFS"/>
</dbReference>